<comment type="caution">
    <text evidence="1">The sequence shown here is derived from an EMBL/GenBank/DDBJ whole genome shotgun (WGS) entry which is preliminary data.</text>
</comment>
<sequence>MMVSRELLKEIQKVESKYKSVINAPDNVMEPILEIASSLHDQNRSALGKNASQRSSAITEVLKRIDTSTMTADEITNYLNTDIDVTNDGALAMDKHSVYSLLNYHKIPYKHKGKGDYTKLT</sequence>
<accession>A0ABX1KUQ2</accession>
<evidence type="ECO:0000313" key="2">
    <source>
        <dbReference type="Proteomes" id="UP000763447"/>
    </source>
</evidence>
<dbReference type="Proteomes" id="UP000763447">
    <property type="component" value="Unassembled WGS sequence"/>
</dbReference>
<name>A0ABX1KUQ2_9LACO</name>
<dbReference type="EMBL" id="JAAXLJ010000003">
    <property type="protein sequence ID" value="NLR17668.1"/>
    <property type="molecule type" value="Genomic_DNA"/>
</dbReference>
<protein>
    <submittedName>
        <fullName evidence="1">Uncharacterized protein</fullName>
    </submittedName>
</protein>
<keyword evidence="2" id="KW-1185">Reference proteome</keyword>
<organism evidence="1 2">
    <name type="scientific">Secundilactobacillus angelensis</name>
    <dbReference type="NCBI Taxonomy" id="2722706"/>
    <lineage>
        <taxon>Bacteria</taxon>
        <taxon>Bacillati</taxon>
        <taxon>Bacillota</taxon>
        <taxon>Bacilli</taxon>
        <taxon>Lactobacillales</taxon>
        <taxon>Lactobacillaceae</taxon>
        <taxon>Secundilactobacillus</taxon>
    </lineage>
</organism>
<gene>
    <name evidence="1" type="ORF">HC026_01905</name>
</gene>
<evidence type="ECO:0000313" key="1">
    <source>
        <dbReference type="EMBL" id="NLR17668.1"/>
    </source>
</evidence>
<reference evidence="1 2" key="1">
    <citation type="submission" date="2020-04" db="EMBL/GenBank/DDBJ databases">
        <title>A novel species of genus Lactobacillus that was isolated from fermented food Zha-chili.</title>
        <authorList>
            <person name="Zhang Z."/>
        </authorList>
    </citation>
    <scope>NUCLEOTIDE SEQUENCE [LARGE SCALE GENOMIC DNA]</scope>
    <source>
        <strain evidence="2">HBUAS51383</strain>
    </source>
</reference>
<proteinExistence type="predicted"/>
<dbReference type="RefSeq" id="WP_168924298.1">
    <property type="nucleotide sequence ID" value="NZ_JAAXLJ010000003.1"/>
</dbReference>